<dbReference type="EMBL" id="BLXT01007044">
    <property type="protein sequence ID" value="GFO36275.1"/>
    <property type="molecule type" value="Genomic_DNA"/>
</dbReference>
<reference evidence="1 2" key="1">
    <citation type="journal article" date="2021" name="Elife">
        <title>Chloroplast acquisition without the gene transfer in kleptoplastic sea slugs, Plakobranchus ocellatus.</title>
        <authorList>
            <person name="Maeda T."/>
            <person name="Takahashi S."/>
            <person name="Yoshida T."/>
            <person name="Shimamura S."/>
            <person name="Takaki Y."/>
            <person name="Nagai Y."/>
            <person name="Toyoda A."/>
            <person name="Suzuki Y."/>
            <person name="Arimoto A."/>
            <person name="Ishii H."/>
            <person name="Satoh N."/>
            <person name="Nishiyama T."/>
            <person name="Hasebe M."/>
            <person name="Maruyama T."/>
            <person name="Minagawa J."/>
            <person name="Obokata J."/>
            <person name="Shigenobu S."/>
        </authorList>
    </citation>
    <scope>NUCLEOTIDE SEQUENCE [LARGE SCALE GENOMIC DNA]</scope>
</reference>
<dbReference type="AlphaFoldDB" id="A0AAV4CWV6"/>
<sequence length="262" mass="29514">MTIKTGFAIGQGKMRVNRTFVFTTGSMKGNREFQMIRTHEARTHELTVFSPTWHERHFGQRGQALQAANGTTISTFGSRDVKLRFHGTTYEARLIIADVKRPLLGADFFRRHNLLVDLNGQRLIEADSYLSSPCSTRRVTKTELAPIELDCNKFRKVLQEFPALLQPTFSSESVRHGVQRCIATSGPPVHSRARRLAPDKLAAAKKEIFLNGKNGYSQEVKQSMGISSSHCTKTQRRVAPMWRLSPPEQFNNSGSIPHSPYS</sequence>
<accession>A0AAV4CWV6</accession>
<gene>
    <name evidence="1" type="ORF">PoB_006278000</name>
</gene>
<organism evidence="1 2">
    <name type="scientific">Plakobranchus ocellatus</name>
    <dbReference type="NCBI Taxonomy" id="259542"/>
    <lineage>
        <taxon>Eukaryota</taxon>
        <taxon>Metazoa</taxon>
        <taxon>Spiralia</taxon>
        <taxon>Lophotrochozoa</taxon>
        <taxon>Mollusca</taxon>
        <taxon>Gastropoda</taxon>
        <taxon>Heterobranchia</taxon>
        <taxon>Euthyneura</taxon>
        <taxon>Panpulmonata</taxon>
        <taxon>Sacoglossa</taxon>
        <taxon>Placobranchoidea</taxon>
        <taxon>Plakobranchidae</taxon>
        <taxon>Plakobranchus</taxon>
    </lineage>
</organism>
<proteinExistence type="predicted"/>
<dbReference type="Proteomes" id="UP000735302">
    <property type="component" value="Unassembled WGS sequence"/>
</dbReference>
<evidence type="ECO:0000313" key="1">
    <source>
        <dbReference type="EMBL" id="GFO36275.1"/>
    </source>
</evidence>
<protein>
    <submittedName>
        <fullName evidence="1">Retrovirus-related pol polyprotein</fullName>
    </submittedName>
</protein>
<evidence type="ECO:0000313" key="2">
    <source>
        <dbReference type="Proteomes" id="UP000735302"/>
    </source>
</evidence>
<keyword evidence="2" id="KW-1185">Reference proteome</keyword>
<comment type="caution">
    <text evidence="1">The sequence shown here is derived from an EMBL/GenBank/DDBJ whole genome shotgun (WGS) entry which is preliminary data.</text>
</comment>
<name>A0AAV4CWV6_9GAST</name>